<dbReference type="Proteomes" id="UP000274033">
    <property type="component" value="Unassembled WGS sequence"/>
</dbReference>
<reference evidence="1 2" key="1">
    <citation type="journal article" date="2013" name="J. Microbiol.">
        <title>Lysinibacillus chungkukjangi sp. nov., isolated from Chungkukjang, Korean fermented soybean food.</title>
        <authorList>
            <person name="Kim S.J."/>
            <person name="Jang Y.H."/>
            <person name="Hamada M."/>
            <person name="Ahn J.H."/>
            <person name="Weon H.Y."/>
            <person name="Suzuki K."/>
            <person name="Whang K.S."/>
            <person name="Kwon S.W."/>
        </authorList>
    </citation>
    <scope>NUCLEOTIDE SEQUENCE [LARGE SCALE GENOMIC DNA]</scope>
    <source>
        <strain evidence="1 2">MCCC 1A12701</strain>
    </source>
</reference>
<protein>
    <recommendedName>
        <fullName evidence="3">DUF4901 domain-containing protein</fullName>
    </recommendedName>
</protein>
<accession>A0A3N9UJ22</accession>
<evidence type="ECO:0008006" key="3">
    <source>
        <dbReference type="Google" id="ProtNLM"/>
    </source>
</evidence>
<dbReference type="EMBL" id="RRCT01000002">
    <property type="protein sequence ID" value="RQW75971.1"/>
    <property type="molecule type" value="Genomic_DNA"/>
</dbReference>
<sequence length="421" mass="49171">MDVRINELVEFAKKKFGLNNYYLQDYQFYRSINFFNETVYTLSMEWFPNHAVLEEDGSNPEGTASIELDITSRKIKSAIFVMGKSFAIDGVKFSNNKDDVIKWVENETGLQFGTQFNIHKENEGEFYFMACVDGVSVSPSGYIDVKFNADGKLTLFSIHGQFPSKNLIKEGKFTLTLDRLGDLKKEQLKLIESHLYDQKKIIYIYAMEEIFVTNDGETTIKFEAFADKSQFLKINQTIYWDEPINKPFKRKKIRWVEELTAEQAFSCEPSPDSFPITKVDQEKCMMAVKNLLRMEYPNESGNWILNFLYRDKGYIHVTLKENKQNNRLFQRKIKVMIDGTSLQVVNYMDSKLLLNVFDNFQEPPLITISKDQAYQKLKQFFELRPFYVYDLNRKHYVLCGKLDCHYGVNATSGEVRALDDL</sequence>
<keyword evidence="2" id="KW-1185">Reference proteome</keyword>
<dbReference type="OrthoDB" id="2431483at2"/>
<organism evidence="1 2">
    <name type="scientific">Lysinibacillus composti</name>
    <dbReference type="NCBI Taxonomy" id="720633"/>
    <lineage>
        <taxon>Bacteria</taxon>
        <taxon>Bacillati</taxon>
        <taxon>Bacillota</taxon>
        <taxon>Bacilli</taxon>
        <taxon>Bacillales</taxon>
        <taxon>Bacillaceae</taxon>
        <taxon>Lysinibacillus</taxon>
    </lineage>
</organism>
<dbReference type="AlphaFoldDB" id="A0A3N9UJ22"/>
<evidence type="ECO:0000313" key="1">
    <source>
        <dbReference type="EMBL" id="RQW75971.1"/>
    </source>
</evidence>
<evidence type="ECO:0000313" key="2">
    <source>
        <dbReference type="Proteomes" id="UP000274033"/>
    </source>
</evidence>
<proteinExistence type="predicted"/>
<gene>
    <name evidence="1" type="ORF">EBB45_04195</name>
</gene>
<comment type="caution">
    <text evidence="1">The sequence shown here is derived from an EMBL/GenBank/DDBJ whole genome shotgun (WGS) entry which is preliminary data.</text>
</comment>
<name>A0A3N9UJ22_9BACI</name>